<gene>
    <name evidence="2" type="ORF">OK18_14745</name>
</gene>
<dbReference type="Gene3D" id="3.10.620.30">
    <property type="match status" value="1"/>
</dbReference>
<protein>
    <recommendedName>
        <fullName evidence="1">Protein glutaminase domain-containing protein</fullName>
    </recommendedName>
</protein>
<dbReference type="Proteomes" id="UP000035213">
    <property type="component" value="Chromosome"/>
</dbReference>
<accession>A0A0G3M4B9</accession>
<reference evidence="2 3" key="1">
    <citation type="submission" date="2014-11" db="EMBL/GenBank/DDBJ databases">
        <authorList>
            <person name="Park G.-S."/>
            <person name="Hong S.-J."/>
            <person name="Jung B.K."/>
            <person name="Khan A.R."/>
            <person name="Kwak Y."/>
            <person name="Shin J.-H."/>
        </authorList>
    </citation>
    <scope>NUCLEOTIDE SEQUENCE [LARGE SCALE GENOMIC DNA]</scope>
    <source>
        <strain evidence="2 3">DSM 27622</strain>
    </source>
</reference>
<sequence>MLVFYFFLLLISHFSELKSLHEKILTTKFMRIMKNFFLSMMVFATMLSFNACSDAGANQDQGLNTTESGEIAMKDFGRTVPVGIDEENGTFKVSFIISAQPYTIKASKENEKYISMIRQAVKDESPVHVFLKPNSNEIAKVEKGTDEDIRFFRSALTKEERSDNTARRLATVIPDVATLNSLFAQIKSQSCGTSTASSPCITFRYPVDGCYARAHKMRQILNNAGYECEKQFVYGSLRASTGTCCVSWVYHVAILVSFKNASGIVEKRIIDPSLNSTGPITDTAWRSACTNSTCGSTSVSSYANTAGNVYYRSPSGSLLYDNNYVNTNCVLTTFSSLSGCSPSPAPSVGHCGF</sequence>
<organism evidence="2 3">
    <name type="scientific">Chryseobacterium gallinarum</name>
    <dbReference type="NCBI Taxonomy" id="1324352"/>
    <lineage>
        <taxon>Bacteria</taxon>
        <taxon>Pseudomonadati</taxon>
        <taxon>Bacteroidota</taxon>
        <taxon>Flavobacteriia</taxon>
        <taxon>Flavobacteriales</taxon>
        <taxon>Weeksellaceae</taxon>
        <taxon>Chryseobacterium group</taxon>
        <taxon>Chryseobacterium</taxon>
    </lineage>
</organism>
<dbReference type="AlphaFoldDB" id="A0A0G3M4B9"/>
<evidence type="ECO:0000313" key="2">
    <source>
        <dbReference type="EMBL" id="AKK73694.1"/>
    </source>
</evidence>
<proteinExistence type="predicted"/>
<dbReference type="EMBL" id="CP009928">
    <property type="protein sequence ID" value="AKK73694.1"/>
    <property type="molecule type" value="Genomic_DNA"/>
</dbReference>
<dbReference type="Gene3D" id="2.40.50.340">
    <property type="match status" value="1"/>
</dbReference>
<dbReference type="Pfam" id="PF18626">
    <property type="entry name" value="Gln_deamidase_2"/>
    <property type="match status" value="1"/>
</dbReference>
<dbReference type="NCBIfam" id="NF040782">
    <property type="entry name" value="PG_glutam_Chrys"/>
    <property type="match status" value="1"/>
</dbReference>
<name>A0A0G3M4B9_CHRGL</name>
<dbReference type="KEGG" id="cgn:OK18_14745"/>
<dbReference type="STRING" id="1324352.OK18_14745"/>
<dbReference type="InterPro" id="IPR041325">
    <property type="entry name" value="Gln_deamidase_2"/>
</dbReference>
<dbReference type="PATRIC" id="fig|1324352.5.peg.3073"/>
<feature type="domain" description="Protein glutaminase" evidence="1">
    <location>
        <begin position="180"/>
        <end position="288"/>
    </location>
</feature>
<evidence type="ECO:0000259" key="1">
    <source>
        <dbReference type="Pfam" id="PF18626"/>
    </source>
</evidence>
<evidence type="ECO:0000313" key="3">
    <source>
        <dbReference type="Proteomes" id="UP000035213"/>
    </source>
</evidence>